<gene>
    <name evidence="2" type="ORF">BU26DRAFT_494886</name>
</gene>
<dbReference type="GeneID" id="54579529"/>
<protein>
    <submittedName>
        <fullName evidence="2">Uncharacterized protein</fullName>
    </submittedName>
</protein>
<accession>A0A6A6HXC2</accession>
<feature type="region of interest" description="Disordered" evidence="1">
    <location>
        <begin position="1"/>
        <end position="55"/>
    </location>
</feature>
<feature type="region of interest" description="Disordered" evidence="1">
    <location>
        <begin position="436"/>
        <end position="458"/>
    </location>
</feature>
<feature type="compositionally biased region" description="Low complexity" evidence="1">
    <location>
        <begin position="10"/>
        <end position="19"/>
    </location>
</feature>
<evidence type="ECO:0000256" key="1">
    <source>
        <dbReference type="SAM" id="MobiDB-lite"/>
    </source>
</evidence>
<evidence type="ECO:0000313" key="3">
    <source>
        <dbReference type="Proteomes" id="UP000800094"/>
    </source>
</evidence>
<reference evidence="2" key="1">
    <citation type="journal article" date="2020" name="Stud. Mycol.">
        <title>101 Dothideomycetes genomes: a test case for predicting lifestyles and emergence of pathogens.</title>
        <authorList>
            <person name="Haridas S."/>
            <person name="Albert R."/>
            <person name="Binder M."/>
            <person name="Bloem J."/>
            <person name="Labutti K."/>
            <person name="Salamov A."/>
            <person name="Andreopoulos B."/>
            <person name="Baker S."/>
            <person name="Barry K."/>
            <person name="Bills G."/>
            <person name="Bluhm B."/>
            <person name="Cannon C."/>
            <person name="Castanera R."/>
            <person name="Culley D."/>
            <person name="Daum C."/>
            <person name="Ezra D."/>
            <person name="Gonzalez J."/>
            <person name="Henrissat B."/>
            <person name="Kuo A."/>
            <person name="Liang C."/>
            <person name="Lipzen A."/>
            <person name="Lutzoni F."/>
            <person name="Magnuson J."/>
            <person name="Mondo S."/>
            <person name="Nolan M."/>
            <person name="Ohm R."/>
            <person name="Pangilinan J."/>
            <person name="Park H.-J."/>
            <person name="Ramirez L."/>
            <person name="Alfaro M."/>
            <person name="Sun H."/>
            <person name="Tritt A."/>
            <person name="Yoshinaga Y."/>
            <person name="Zwiers L.-H."/>
            <person name="Turgeon B."/>
            <person name="Goodwin S."/>
            <person name="Spatafora J."/>
            <person name="Crous P."/>
            <person name="Grigoriev I."/>
        </authorList>
    </citation>
    <scope>NUCLEOTIDE SEQUENCE</scope>
    <source>
        <strain evidence="2">CBS 122368</strain>
    </source>
</reference>
<dbReference type="EMBL" id="ML987208">
    <property type="protein sequence ID" value="KAF2242372.1"/>
    <property type="molecule type" value="Genomic_DNA"/>
</dbReference>
<dbReference type="Proteomes" id="UP000800094">
    <property type="component" value="Unassembled WGS sequence"/>
</dbReference>
<proteinExistence type="predicted"/>
<dbReference type="RefSeq" id="XP_033677376.1">
    <property type="nucleotide sequence ID" value="XM_033826199.1"/>
</dbReference>
<dbReference type="AlphaFoldDB" id="A0A6A6HXC2"/>
<feature type="region of interest" description="Disordered" evidence="1">
    <location>
        <begin position="221"/>
        <end position="267"/>
    </location>
</feature>
<name>A0A6A6HXC2_9PLEO</name>
<keyword evidence="3" id="KW-1185">Reference proteome</keyword>
<feature type="compositionally biased region" description="Polar residues" evidence="1">
    <location>
        <begin position="35"/>
        <end position="44"/>
    </location>
</feature>
<dbReference type="OrthoDB" id="5317787at2759"/>
<organism evidence="2 3">
    <name type="scientific">Trematosphaeria pertusa</name>
    <dbReference type="NCBI Taxonomy" id="390896"/>
    <lineage>
        <taxon>Eukaryota</taxon>
        <taxon>Fungi</taxon>
        <taxon>Dikarya</taxon>
        <taxon>Ascomycota</taxon>
        <taxon>Pezizomycotina</taxon>
        <taxon>Dothideomycetes</taxon>
        <taxon>Pleosporomycetidae</taxon>
        <taxon>Pleosporales</taxon>
        <taxon>Massarineae</taxon>
        <taxon>Trematosphaeriaceae</taxon>
        <taxon>Trematosphaeria</taxon>
    </lineage>
</organism>
<sequence length="458" mass="52426">MARTVQWQYDSSHSTTTSGRSDRSDSGRSYETAPTEYSTQSSRPPLSRNETCHGRVEGRGRAYFAPADDYKQRAAYAARSSTETYASTSDEDLADDLDDVPEYYVPSYNHDPLPVDAIPTTPRDFADLFPTSKRISIRHDDSTIDGNMNLRVDTQIEERHHKKQNYTLFHLRMHDLRTREFSLRRYCRESGREVCHSIRKYQKPPAEKRPVLQRASTALASFRHKPESRPSTAAGLKRSDSGYESVRGIEEEDENASRPKSAGYAKGRTLMPTNTIKLEFSNYAHIDVKRRGAKSGKRYGFEYWGHSYSWKRVVKRDHDHENVSYYLVRSDNEKDPLAHICPVRLTPEQAHEETARGGWIPPCYMRITDDRILRANSDISDVVVATGLMALVDDSIKRRFHSKQTTQLHIPLIRSASLKMNIDYIGPKRLIDEVFNRTSRTGPPSRHPSALRRTAAEA</sequence>
<evidence type="ECO:0000313" key="2">
    <source>
        <dbReference type="EMBL" id="KAF2242372.1"/>
    </source>
</evidence>